<accession>A0A8S0Q679</accession>
<dbReference type="PRINTS" id="PR00351">
    <property type="entry name" value="OM20RECEPTOR"/>
</dbReference>
<dbReference type="GO" id="GO:0006886">
    <property type="term" value="P:intracellular protein transport"/>
    <property type="evidence" value="ECO:0007669"/>
    <property type="project" value="InterPro"/>
</dbReference>
<keyword evidence="9 10" id="KW-0472">Membrane</keyword>
<dbReference type="Proteomes" id="UP000594638">
    <property type="component" value="Unassembled WGS sequence"/>
</dbReference>
<keyword evidence="5 10" id="KW-1000">Mitochondrion outer membrane</keyword>
<evidence type="ECO:0000313" key="12">
    <source>
        <dbReference type="Proteomes" id="UP000594638"/>
    </source>
</evidence>
<evidence type="ECO:0000256" key="4">
    <source>
        <dbReference type="ARBA" id="ARBA00022692"/>
    </source>
</evidence>
<evidence type="ECO:0000256" key="1">
    <source>
        <dbReference type="ARBA" id="ARBA00004572"/>
    </source>
</evidence>
<comment type="subcellular location">
    <subcellularLocation>
        <location evidence="1">Mitochondrion outer membrane</location>
        <topology evidence="1">Single-pass membrane protein</topology>
    </subcellularLocation>
</comment>
<comment type="caution">
    <text evidence="11">The sequence shown here is derived from an EMBL/GenBank/DDBJ whole genome shotgun (WGS) entry which is preliminary data.</text>
</comment>
<keyword evidence="8 10" id="KW-0496">Mitochondrion</keyword>
<dbReference type="PANTHER" id="PTHR12430">
    <property type="entry name" value="MITOCHONDRIAL IMPORT RECEPTOR SUBUNIT TOM20"/>
    <property type="match status" value="1"/>
</dbReference>
<organism evidence="11 12">
    <name type="scientific">Olea europaea subsp. europaea</name>
    <dbReference type="NCBI Taxonomy" id="158383"/>
    <lineage>
        <taxon>Eukaryota</taxon>
        <taxon>Viridiplantae</taxon>
        <taxon>Streptophyta</taxon>
        <taxon>Embryophyta</taxon>
        <taxon>Tracheophyta</taxon>
        <taxon>Spermatophyta</taxon>
        <taxon>Magnoliopsida</taxon>
        <taxon>eudicotyledons</taxon>
        <taxon>Gunneridae</taxon>
        <taxon>Pentapetalae</taxon>
        <taxon>asterids</taxon>
        <taxon>lamiids</taxon>
        <taxon>Lamiales</taxon>
        <taxon>Oleaceae</taxon>
        <taxon>Oleeae</taxon>
        <taxon>Olea</taxon>
    </lineage>
</organism>
<dbReference type="EMBL" id="CACTIH010001419">
    <property type="protein sequence ID" value="CAA2962731.1"/>
    <property type="molecule type" value="Genomic_DNA"/>
</dbReference>
<dbReference type="GO" id="GO:0006605">
    <property type="term" value="P:protein targeting"/>
    <property type="evidence" value="ECO:0007669"/>
    <property type="project" value="InterPro"/>
</dbReference>
<dbReference type="PANTHER" id="PTHR12430:SF0">
    <property type="entry name" value="TRANSLOCASE OF OUTER MITOCHONDRIAL MEMBRANE 20"/>
    <property type="match status" value="1"/>
</dbReference>
<name>A0A8S0Q679_OLEEU</name>
<dbReference type="InterPro" id="IPR022422">
    <property type="entry name" value="MAS20_rcpt_metazoan"/>
</dbReference>
<gene>
    <name evidence="11" type="ORF">OLEA9_A019022</name>
</gene>
<evidence type="ECO:0000256" key="3">
    <source>
        <dbReference type="ARBA" id="ARBA00022448"/>
    </source>
</evidence>
<dbReference type="AlphaFoldDB" id="A0A8S0Q679"/>
<evidence type="ECO:0000256" key="6">
    <source>
        <dbReference type="ARBA" id="ARBA00022927"/>
    </source>
</evidence>
<evidence type="ECO:0000256" key="9">
    <source>
        <dbReference type="ARBA" id="ARBA00023136"/>
    </source>
</evidence>
<dbReference type="Gene3D" id="1.20.960.10">
    <property type="entry name" value="Mitochondrial outer membrane translocase complex, subunit Tom20 domain"/>
    <property type="match status" value="1"/>
</dbReference>
<dbReference type="Gramene" id="OE9A019022T1">
    <property type="protein sequence ID" value="OE9A019022C1"/>
    <property type="gene ID" value="OE9A019022"/>
</dbReference>
<keyword evidence="11" id="KW-0675">Receptor</keyword>
<keyword evidence="7" id="KW-1133">Transmembrane helix</keyword>
<evidence type="ECO:0000256" key="7">
    <source>
        <dbReference type="ARBA" id="ARBA00022989"/>
    </source>
</evidence>
<dbReference type="SUPFAM" id="SSF47157">
    <property type="entry name" value="Mitochondrial import receptor subunit Tom20"/>
    <property type="match status" value="1"/>
</dbReference>
<evidence type="ECO:0000256" key="5">
    <source>
        <dbReference type="ARBA" id="ARBA00022787"/>
    </source>
</evidence>
<keyword evidence="12" id="KW-1185">Reference proteome</keyword>
<dbReference type="OrthoDB" id="2154253at2759"/>
<reference evidence="11 12" key="1">
    <citation type="submission" date="2019-12" db="EMBL/GenBank/DDBJ databases">
        <authorList>
            <person name="Alioto T."/>
            <person name="Alioto T."/>
            <person name="Gomez Garrido J."/>
        </authorList>
    </citation>
    <scope>NUCLEOTIDE SEQUENCE [LARGE SCALE GENOMIC DNA]</scope>
</reference>
<keyword evidence="3" id="KW-0813">Transport</keyword>
<dbReference type="GO" id="GO:0016031">
    <property type="term" value="P:tRNA import into mitochondrion"/>
    <property type="evidence" value="ECO:0007669"/>
    <property type="project" value="TreeGrafter"/>
</dbReference>
<dbReference type="GO" id="GO:0030943">
    <property type="term" value="F:mitochondrion targeting sequence binding"/>
    <property type="evidence" value="ECO:0007669"/>
    <property type="project" value="TreeGrafter"/>
</dbReference>
<evidence type="ECO:0000256" key="10">
    <source>
        <dbReference type="PIRNR" id="PIRNR037707"/>
    </source>
</evidence>
<dbReference type="GO" id="GO:0030150">
    <property type="term" value="P:protein import into mitochondrial matrix"/>
    <property type="evidence" value="ECO:0007669"/>
    <property type="project" value="TreeGrafter"/>
</dbReference>
<protein>
    <submittedName>
        <fullName evidence="11">Mitochondrial import receptor subunit TOM20 homolog</fullName>
    </submittedName>
</protein>
<dbReference type="InterPro" id="IPR023392">
    <property type="entry name" value="Tom20_dom_sf"/>
</dbReference>
<keyword evidence="6" id="KW-0653">Protein transport</keyword>
<dbReference type="PRINTS" id="PR01989">
    <property type="entry name" value="EUOM20RECPTR"/>
</dbReference>
<dbReference type="GO" id="GO:0005742">
    <property type="term" value="C:mitochondrial outer membrane translocase complex"/>
    <property type="evidence" value="ECO:0007669"/>
    <property type="project" value="UniProtKB-UniRule"/>
</dbReference>
<dbReference type="PIRSF" id="PIRSF037707">
    <property type="entry name" value="MAS20_rcpt"/>
    <property type="match status" value="1"/>
</dbReference>
<dbReference type="InterPro" id="IPR002056">
    <property type="entry name" value="MAS20"/>
</dbReference>
<proteinExistence type="inferred from homology"/>
<dbReference type="GO" id="GO:0008320">
    <property type="term" value="F:protein transmembrane transporter activity"/>
    <property type="evidence" value="ECO:0007669"/>
    <property type="project" value="TreeGrafter"/>
</dbReference>
<keyword evidence="4" id="KW-0812">Transmembrane</keyword>
<evidence type="ECO:0000313" key="11">
    <source>
        <dbReference type="EMBL" id="CAA2962731.1"/>
    </source>
</evidence>
<evidence type="ECO:0000256" key="2">
    <source>
        <dbReference type="ARBA" id="ARBA00005792"/>
    </source>
</evidence>
<evidence type="ECO:0000256" key="8">
    <source>
        <dbReference type="ARBA" id="ARBA00023128"/>
    </source>
</evidence>
<dbReference type="Pfam" id="PF02064">
    <property type="entry name" value="MAS20"/>
    <property type="match status" value="1"/>
</dbReference>
<sequence length="147" mass="17148">MNLINYRTIGTACGVGLLAYCAYFDYQRRHAPDYRERVTARRERIRRAREEDDVELPPEHDKEAIEKFFVKEIEVGEECLQAGEVDKAVKHFSYAVIFCPQPQNLLKYMRECLPSTAYTKLVENLSAANKRVAETYNRIHVSEEDVE</sequence>
<comment type="similarity">
    <text evidence="2 10">Belongs to the Tom20 family.</text>
</comment>